<organism evidence="2 3">
    <name type="scientific">Marivirga lumbricoides</name>
    <dbReference type="NCBI Taxonomy" id="1046115"/>
    <lineage>
        <taxon>Bacteria</taxon>
        <taxon>Pseudomonadati</taxon>
        <taxon>Bacteroidota</taxon>
        <taxon>Cytophagia</taxon>
        <taxon>Cytophagales</taxon>
        <taxon>Marivirgaceae</taxon>
        <taxon>Marivirga</taxon>
    </lineage>
</organism>
<dbReference type="InterPro" id="IPR017850">
    <property type="entry name" value="Alkaline_phosphatase_core_sf"/>
</dbReference>
<keyword evidence="2" id="KW-0540">Nuclease</keyword>
<keyword evidence="1" id="KW-0732">Signal</keyword>
<feature type="chain" id="PRO_5015520291" evidence="1">
    <location>
        <begin position="22"/>
        <end position="452"/>
    </location>
</feature>
<dbReference type="CDD" id="cd16018">
    <property type="entry name" value="Enpp"/>
    <property type="match status" value="1"/>
</dbReference>
<dbReference type="SUPFAM" id="SSF53649">
    <property type="entry name" value="Alkaline phosphatase-like"/>
    <property type="match status" value="1"/>
</dbReference>
<dbReference type="GO" id="GO:0016787">
    <property type="term" value="F:hydrolase activity"/>
    <property type="evidence" value="ECO:0007669"/>
    <property type="project" value="UniProtKB-ARBA"/>
</dbReference>
<dbReference type="InterPro" id="IPR002591">
    <property type="entry name" value="Phosphodiest/P_Trfase"/>
</dbReference>
<evidence type="ECO:0000313" key="3">
    <source>
        <dbReference type="Proteomes" id="UP000240608"/>
    </source>
</evidence>
<reference evidence="2 3" key="1">
    <citation type="submission" date="2018-03" db="EMBL/GenBank/DDBJ databases">
        <title>Cross-interface Injection: A General Nanoliter Liquid Handling Method Applied to Single Cells Genome Amplification Automated Nanoliter Liquid Handling Applied to Single Cell Multiple Displacement Amplification.</title>
        <authorList>
            <person name="Yun J."/>
            <person name="Xu P."/>
            <person name="Xu J."/>
            <person name="Dai X."/>
            <person name="Wang Y."/>
            <person name="Zheng X."/>
            <person name="Cao C."/>
            <person name="Yi Q."/>
            <person name="Zhu Y."/>
            <person name="Wang L."/>
            <person name="Dong Z."/>
            <person name="Huang Y."/>
            <person name="Huang L."/>
            <person name="Du W."/>
        </authorList>
    </citation>
    <scope>NUCLEOTIDE SEQUENCE [LARGE SCALE GENOMIC DNA]</scope>
    <source>
        <strain evidence="2 3">Z-D1-2</strain>
    </source>
</reference>
<sequence>MKKIYYFIVISLYLSSPLLFAQENGALKTKKHVILISIDGLRPDFYLKESWPAPVLQHMAKEGSYAQAVKGIFPSVTYPSHTTIVSGNPPAAHGIYYNTPFEPEGATGKWYWEYNEIKVPTLFSAVRAAGKKSGAVSWPVTVGAPIDYNLPEVWSLNKEEDRFAPLRKNASPDGFVEEIETNAIGKININNFGNGGYLAREPKFAAAACYIFEKYMPDLLAVHLIATDHFQHTNGREGFAVERAISSVDAAISQILETVERLGMMEQTTFIVTGDHGFVDIHSVLAPNIWLKEAGLISEDGKSWKAKFHTSGASAFLHLKDEGDKKTADKVKKLLEQIPAKYQKLFRIVDNRELKNVGADPHSVLALAPVEGIAMSSSTEGEPLKKGSGGTHGFFPETQNIYTGFIAFGAGIQKSIVIKEMSLIDIAPIISNILDLKEVKSSGIFYPAILKD</sequence>
<comment type="caution">
    <text evidence="2">The sequence shown here is derived from an EMBL/GenBank/DDBJ whole genome shotgun (WGS) entry which is preliminary data.</text>
</comment>
<gene>
    <name evidence="2" type="ORF">C9994_06530</name>
</gene>
<dbReference type="AlphaFoldDB" id="A0A2T4DRZ4"/>
<proteinExistence type="predicted"/>
<name>A0A2T4DRZ4_9BACT</name>
<dbReference type="PANTHER" id="PTHR10151:SF120">
    <property type="entry name" value="BIS(5'-ADENOSYL)-TRIPHOSPHATASE"/>
    <property type="match status" value="1"/>
</dbReference>
<dbReference type="Gene3D" id="3.40.720.10">
    <property type="entry name" value="Alkaline Phosphatase, subunit A"/>
    <property type="match status" value="1"/>
</dbReference>
<accession>A0A2T4DRZ4</accession>
<dbReference type="PANTHER" id="PTHR10151">
    <property type="entry name" value="ECTONUCLEOTIDE PYROPHOSPHATASE/PHOSPHODIESTERASE"/>
    <property type="match status" value="1"/>
</dbReference>
<keyword evidence="2" id="KW-0255">Endonuclease</keyword>
<feature type="signal peptide" evidence="1">
    <location>
        <begin position="1"/>
        <end position="21"/>
    </location>
</feature>
<dbReference type="EMBL" id="PYVU01000043">
    <property type="protein sequence ID" value="PTB96604.1"/>
    <property type="molecule type" value="Genomic_DNA"/>
</dbReference>
<dbReference type="GO" id="GO:0004519">
    <property type="term" value="F:endonuclease activity"/>
    <property type="evidence" value="ECO:0007669"/>
    <property type="project" value="UniProtKB-KW"/>
</dbReference>
<dbReference type="Proteomes" id="UP000240608">
    <property type="component" value="Unassembled WGS sequence"/>
</dbReference>
<dbReference type="Pfam" id="PF01663">
    <property type="entry name" value="Phosphodiest"/>
    <property type="match status" value="1"/>
</dbReference>
<evidence type="ECO:0000313" key="2">
    <source>
        <dbReference type="EMBL" id="PTB96604.1"/>
    </source>
</evidence>
<protein>
    <submittedName>
        <fullName evidence="2">AP endonuclease</fullName>
    </submittedName>
</protein>
<keyword evidence="2" id="KW-0378">Hydrolase</keyword>
<evidence type="ECO:0000256" key="1">
    <source>
        <dbReference type="SAM" id="SignalP"/>
    </source>
</evidence>